<accession>A0A918FNW2</accession>
<organism evidence="1 2">
    <name type="scientific">Streptomyces aurantiogriseus</name>
    <dbReference type="NCBI Taxonomy" id="66870"/>
    <lineage>
        <taxon>Bacteria</taxon>
        <taxon>Bacillati</taxon>
        <taxon>Actinomycetota</taxon>
        <taxon>Actinomycetes</taxon>
        <taxon>Kitasatosporales</taxon>
        <taxon>Streptomycetaceae</taxon>
        <taxon>Streptomyces</taxon>
    </lineage>
</organism>
<evidence type="ECO:0000313" key="2">
    <source>
        <dbReference type="Proteomes" id="UP000658320"/>
    </source>
</evidence>
<gene>
    <name evidence="1" type="ORF">GCM10010251_92540</name>
</gene>
<proteinExistence type="predicted"/>
<sequence>MDELVRWLGEQLDEDERIARTATQGPWSVDSGEYAEAIYAADRTTAVVAGGRWGGEASVFESTEDALHIAAHDPVRVLREIDAKRQLLTTYEAAKRNSELPHPEFVQGVYPPAVFVSGYASALEYALRLLVLVYGDRPGYREEWRP</sequence>
<reference evidence="1" key="2">
    <citation type="submission" date="2020-09" db="EMBL/GenBank/DDBJ databases">
        <authorList>
            <person name="Sun Q."/>
            <person name="Ohkuma M."/>
        </authorList>
    </citation>
    <scope>NUCLEOTIDE SEQUENCE</scope>
    <source>
        <strain evidence="1">JCM 4346</strain>
    </source>
</reference>
<comment type="caution">
    <text evidence="1">The sequence shown here is derived from an EMBL/GenBank/DDBJ whole genome shotgun (WGS) entry which is preliminary data.</text>
</comment>
<dbReference type="Pfam" id="PF19730">
    <property type="entry name" value="DUF6221"/>
    <property type="match status" value="1"/>
</dbReference>
<dbReference type="AlphaFoldDB" id="A0A918FNW2"/>
<dbReference type="InterPro" id="IPR046193">
    <property type="entry name" value="DUF6221"/>
</dbReference>
<reference evidence="1" key="1">
    <citation type="journal article" date="2014" name="Int. J. Syst. Evol. Microbiol.">
        <title>Complete genome sequence of Corynebacterium casei LMG S-19264T (=DSM 44701T), isolated from a smear-ripened cheese.</title>
        <authorList>
            <consortium name="US DOE Joint Genome Institute (JGI-PGF)"/>
            <person name="Walter F."/>
            <person name="Albersmeier A."/>
            <person name="Kalinowski J."/>
            <person name="Ruckert C."/>
        </authorList>
    </citation>
    <scope>NUCLEOTIDE SEQUENCE</scope>
    <source>
        <strain evidence="1">JCM 4346</strain>
    </source>
</reference>
<dbReference type="EMBL" id="BMSX01000041">
    <property type="protein sequence ID" value="GGR61271.1"/>
    <property type="molecule type" value="Genomic_DNA"/>
</dbReference>
<keyword evidence="2" id="KW-1185">Reference proteome</keyword>
<dbReference type="RefSeq" id="WP_189944060.1">
    <property type="nucleotide sequence ID" value="NZ_BMSX01000041.1"/>
</dbReference>
<protein>
    <submittedName>
        <fullName evidence="1">Uncharacterized protein</fullName>
    </submittedName>
</protein>
<dbReference type="Proteomes" id="UP000658320">
    <property type="component" value="Unassembled WGS sequence"/>
</dbReference>
<name>A0A918FNW2_9ACTN</name>
<evidence type="ECO:0000313" key="1">
    <source>
        <dbReference type="EMBL" id="GGR61271.1"/>
    </source>
</evidence>